<feature type="region of interest" description="Disordered" evidence="1">
    <location>
        <begin position="446"/>
        <end position="467"/>
    </location>
</feature>
<dbReference type="AlphaFoldDB" id="A0A8J5UPJ8"/>
<evidence type="ECO:0000256" key="1">
    <source>
        <dbReference type="SAM" id="MobiDB-lite"/>
    </source>
</evidence>
<feature type="region of interest" description="Disordered" evidence="1">
    <location>
        <begin position="317"/>
        <end position="337"/>
    </location>
</feature>
<accession>A0A8J5UPJ8</accession>
<comment type="caution">
    <text evidence="4">The sequence shown here is derived from an EMBL/GenBank/DDBJ whole genome shotgun (WGS) entry which is preliminary data.</text>
</comment>
<dbReference type="PANTHER" id="PTHR31904">
    <property type="entry name" value="BYPASS OF STOP CODON PROTEIN 5-RELATED"/>
    <property type="match status" value="1"/>
</dbReference>
<evidence type="ECO:0000259" key="2">
    <source>
        <dbReference type="Pfam" id="PF04425"/>
    </source>
</evidence>
<gene>
    <name evidence="4" type="ORF">J8A68_002215</name>
</gene>
<dbReference type="InterPro" id="IPR007519">
    <property type="entry name" value="Bul1_N"/>
</dbReference>
<feature type="domain" description="Bul1 C-terminal" evidence="3">
    <location>
        <begin position="565"/>
        <end position="769"/>
    </location>
</feature>
<reference evidence="4 5" key="1">
    <citation type="journal article" date="2021" name="DNA Res.">
        <title>Genome analysis of Candida subhashii reveals its hybrid nature and dual mitochondrial genome conformations.</title>
        <authorList>
            <person name="Mixao V."/>
            <person name="Hegedusova E."/>
            <person name="Saus E."/>
            <person name="Pryszcz L.P."/>
            <person name="Cillingova A."/>
            <person name="Nosek J."/>
            <person name="Gabaldon T."/>
        </authorList>
    </citation>
    <scope>NUCLEOTIDE SEQUENCE [LARGE SCALE GENOMIC DNA]</scope>
    <source>
        <strain evidence="4 5">CBS 10753</strain>
    </source>
</reference>
<evidence type="ECO:0008006" key="6">
    <source>
        <dbReference type="Google" id="ProtNLM"/>
    </source>
</evidence>
<dbReference type="Pfam" id="PF04425">
    <property type="entry name" value="Bul1_N"/>
    <property type="match status" value="1"/>
</dbReference>
<evidence type="ECO:0000259" key="3">
    <source>
        <dbReference type="Pfam" id="PF04426"/>
    </source>
</evidence>
<dbReference type="RefSeq" id="XP_049264478.1">
    <property type="nucleotide sequence ID" value="XM_049405942.1"/>
</dbReference>
<dbReference type="PANTHER" id="PTHR31904:SF1">
    <property type="entry name" value="BYPASS OF STOP CODON PROTEIN 5-RELATED"/>
    <property type="match status" value="1"/>
</dbReference>
<dbReference type="InterPro" id="IPR039634">
    <property type="entry name" value="Bul1-like"/>
</dbReference>
<protein>
    <recommendedName>
        <fullName evidence="6">Bul1 N-terminal domain-containing protein</fullName>
    </recommendedName>
</protein>
<feature type="compositionally biased region" description="Basic and acidic residues" evidence="1">
    <location>
        <begin position="322"/>
        <end position="337"/>
    </location>
</feature>
<proteinExistence type="predicted"/>
<dbReference type="Pfam" id="PF04426">
    <property type="entry name" value="Bul1_C"/>
    <property type="match status" value="1"/>
</dbReference>
<feature type="domain" description="Bul1 N-terminal" evidence="2">
    <location>
        <begin position="22"/>
        <end position="451"/>
    </location>
</feature>
<name>A0A8J5UPJ8_9ASCO</name>
<organism evidence="4 5">
    <name type="scientific">[Candida] subhashii</name>
    <dbReference type="NCBI Taxonomy" id="561895"/>
    <lineage>
        <taxon>Eukaryota</taxon>
        <taxon>Fungi</taxon>
        <taxon>Dikarya</taxon>
        <taxon>Ascomycota</taxon>
        <taxon>Saccharomycotina</taxon>
        <taxon>Pichiomycetes</taxon>
        <taxon>Debaryomycetaceae</taxon>
        <taxon>Spathaspora</taxon>
    </lineage>
</organism>
<dbReference type="GeneID" id="73469016"/>
<sequence length="770" mass="87080">MEDRNKLNLRLSSLSLRRNGSTSSNNNDQDPKELINILPSYQMYRSTIKKNLTPTTEDLRTAPPMYELTPLSSCNSSIHEDYFGSIADSLANSHANSLANSPVLAPQQPDDDIDADTLLENSHKLKRLSSTNKEISQSLSINVYLTECIGKIGEPYKIIDPLSLELKQGQYIYGFVKITNKTTKDIPFDSFSVQLEGTSVFGKHQKTLTEPPYHIDRFLTMFDFHASWNDAFLDRLVTDHNDPFGYTVLKDPIDNTEVQLNVHKVFKPNTSYKKFFTFKMPEKLLDSACNHSLIQHLQLPPTLGVSKHEVITSLRQKWKSRPAPDSKQHQHQEHDEGHKYKYASLTQDFAIADTSISYCVSARIIGRASGYSDLVGSTNALTKQNPDEFVVANEDYTYLRVIPVTKPLFELNRSMIHQEARLLYTNMLLKIQEAIELGKDILQTTPQEERTNSPSPPPPQLPDLQPTSSNVEMAKMQQSYYSKVNQREDQTGSASKRPSDLYEVFAPFKKKSVFGKTSKLIGLIAISTPRKEYKIDYIPHIKKSNKPINTKISIPIDISFIFAESQTSSASASTTLPDFKSVSAEVVGITIKSKRIPIPLVIHSEMLFENKNTNGDNFDVLIIRKFQKLSLELAKLLRDLGQSRLGVDKQLIRDMKCLSNLSSKYTNLKCKQISIDDGNGTDTHKNLASIGWIKEKVSHDQIKFSKKINVDLDLSDLSIKPAPNTTLGEFCLIPDFQTCLMARVYYLNLDFKLNNMEKIALKVPLIIQRS</sequence>
<keyword evidence="5" id="KW-1185">Reference proteome</keyword>
<dbReference type="EMBL" id="JAGSYN010000101">
    <property type="protein sequence ID" value="KAG7664246.1"/>
    <property type="molecule type" value="Genomic_DNA"/>
</dbReference>
<dbReference type="Proteomes" id="UP000694255">
    <property type="component" value="Unassembled WGS sequence"/>
</dbReference>
<evidence type="ECO:0000313" key="4">
    <source>
        <dbReference type="EMBL" id="KAG7664246.1"/>
    </source>
</evidence>
<dbReference type="InterPro" id="IPR022794">
    <property type="entry name" value="Bul1_C"/>
</dbReference>
<dbReference type="OrthoDB" id="4094610at2759"/>
<evidence type="ECO:0000313" key="5">
    <source>
        <dbReference type="Proteomes" id="UP000694255"/>
    </source>
</evidence>